<feature type="domain" description="DUF2207" evidence="1">
    <location>
        <begin position="38"/>
        <end position="185"/>
    </location>
</feature>
<dbReference type="STRING" id="1798664.A3C93_01135"/>
<dbReference type="Pfam" id="PF09972">
    <property type="entry name" value="DUF2207"/>
    <property type="match status" value="1"/>
</dbReference>
<protein>
    <recommendedName>
        <fullName evidence="1">DUF2207 domain-containing protein</fullName>
    </recommendedName>
</protein>
<evidence type="ECO:0000313" key="2">
    <source>
        <dbReference type="EMBL" id="OGZ11502.1"/>
    </source>
</evidence>
<gene>
    <name evidence="2" type="ORF">A3C93_01135</name>
</gene>
<dbReference type="Proteomes" id="UP000178636">
    <property type="component" value="Unassembled WGS sequence"/>
</dbReference>
<reference evidence="2 3" key="1">
    <citation type="journal article" date="2016" name="Nat. Commun.">
        <title>Thousands of microbial genomes shed light on interconnected biogeochemical processes in an aquifer system.</title>
        <authorList>
            <person name="Anantharaman K."/>
            <person name="Brown C.T."/>
            <person name="Hug L.A."/>
            <person name="Sharon I."/>
            <person name="Castelle C.J."/>
            <person name="Probst A.J."/>
            <person name="Thomas B.C."/>
            <person name="Singh A."/>
            <person name="Wilkins M.J."/>
            <person name="Karaoz U."/>
            <person name="Brodie E.L."/>
            <person name="Williams K.H."/>
            <person name="Hubbard S.S."/>
            <person name="Banfield J.F."/>
        </authorList>
    </citation>
    <scope>NUCLEOTIDE SEQUENCE [LARGE SCALE GENOMIC DNA]</scope>
</reference>
<dbReference type="InterPro" id="IPR018702">
    <property type="entry name" value="DUF2207"/>
</dbReference>
<accession>A0A1G2DDH3</accession>
<evidence type="ECO:0000259" key="1">
    <source>
        <dbReference type="Pfam" id="PF09972"/>
    </source>
</evidence>
<evidence type="ECO:0000313" key="3">
    <source>
        <dbReference type="Proteomes" id="UP000178636"/>
    </source>
</evidence>
<comment type="caution">
    <text evidence="2">The sequence shown here is derived from an EMBL/GenBank/DDBJ whole genome shotgun (WGS) entry which is preliminary data.</text>
</comment>
<proteinExistence type="predicted"/>
<sequence>MSASRPYFAYIALVGLLALLVLIVFFPQSVAKSYHYLSIDVDITVDRDATLTVSETLTQEFQGVFHQSSRYIPLDNLSSIEVLGVVDGENHQAFSFSPERLDKTDPKSWGKYTTYSEKNQFFIEWYFHEENTIHSWTITYKVPDGVRVESGSAILDWNVFTGYHVPIDAASVAVHLPEVSATDKLGISASSEREEWSGSVADGRTLKATRADVPGTGSFRVLATFPEEALKRP</sequence>
<dbReference type="AlphaFoldDB" id="A0A1G2DDH3"/>
<dbReference type="EMBL" id="MHLO01000033">
    <property type="protein sequence ID" value="OGZ11502.1"/>
    <property type="molecule type" value="Genomic_DNA"/>
</dbReference>
<organism evidence="2 3">
    <name type="scientific">Candidatus Lloydbacteria bacterium RIFCSPHIGHO2_02_FULL_54_17</name>
    <dbReference type="NCBI Taxonomy" id="1798664"/>
    <lineage>
        <taxon>Bacteria</taxon>
        <taxon>Candidatus Lloydiibacteriota</taxon>
    </lineage>
</organism>
<name>A0A1G2DDH3_9BACT</name>